<accession>A0ABU2NDR8</accession>
<dbReference type="Pfam" id="PF00561">
    <property type="entry name" value="Abhydrolase_1"/>
    <property type="match status" value="1"/>
</dbReference>
<comment type="caution">
    <text evidence="3">The sequence shown here is derived from an EMBL/GenBank/DDBJ whole genome shotgun (WGS) entry which is preliminary data.</text>
</comment>
<dbReference type="GO" id="GO:0016787">
    <property type="term" value="F:hydrolase activity"/>
    <property type="evidence" value="ECO:0007669"/>
    <property type="project" value="UniProtKB-KW"/>
</dbReference>
<evidence type="ECO:0000313" key="3">
    <source>
        <dbReference type="EMBL" id="MDT0352095.1"/>
    </source>
</evidence>
<dbReference type="EMBL" id="JAVREJ010000016">
    <property type="protein sequence ID" value="MDT0352095.1"/>
    <property type="molecule type" value="Genomic_DNA"/>
</dbReference>
<evidence type="ECO:0000256" key="1">
    <source>
        <dbReference type="ARBA" id="ARBA00022801"/>
    </source>
</evidence>
<keyword evidence="1 3" id="KW-0378">Hydrolase</keyword>
<keyword evidence="4" id="KW-1185">Reference proteome</keyword>
<evidence type="ECO:0000259" key="2">
    <source>
        <dbReference type="Pfam" id="PF00561"/>
    </source>
</evidence>
<dbReference type="InterPro" id="IPR000639">
    <property type="entry name" value="Epox_hydrolase-like"/>
</dbReference>
<dbReference type="RefSeq" id="WP_311558600.1">
    <property type="nucleotide sequence ID" value="NZ_JAVREJ010000016.1"/>
</dbReference>
<protein>
    <submittedName>
        <fullName evidence="3">Alpha/beta fold hydrolase</fullName>
    </submittedName>
</protein>
<reference evidence="4" key="1">
    <citation type="submission" date="2023-07" db="EMBL/GenBank/DDBJ databases">
        <title>30 novel species of actinomycetes from the DSMZ collection.</title>
        <authorList>
            <person name="Nouioui I."/>
        </authorList>
    </citation>
    <scope>NUCLEOTIDE SEQUENCE [LARGE SCALE GENOMIC DNA]</scope>
    <source>
        <strain evidence="4">DSM 45834</strain>
    </source>
</reference>
<organism evidence="3 4">
    <name type="scientific">Pseudonocardia charpentierae</name>
    <dbReference type="NCBI Taxonomy" id="3075545"/>
    <lineage>
        <taxon>Bacteria</taxon>
        <taxon>Bacillati</taxon>
        <taxon>Actinomycetota</taxon>
        <taxon>Actinomycetes</taxon>
        <taxon>Pseudonocardiales</taxon>
        <taxon>Pseudonocardiaceae</taxon>
        <taxon>Pseudonocardia</taxon>
    </lineage>
</organism>
<dbReference type="PRINTS" id="PR00412">
    <property type="entry name" value="EPOXHYDRLASE"/>
</dbReference>
<proteinExistence type="predicted"/>
<dbReference type="Proteomes" id="UP001183202">
    <property type="component" value="Unassembled WGS sequence"/>
</dbReference>
<evidence type="ECO:0000313" key="4">
    <source>
        <dbReference type="Proteomes" id="UP001183202"/>
    </source>
</evidence>
<feature type="domain" description="AB hydrolase-1" evidence="2">
    <location>
        <begin position="32"/>
        <end position="274"/>
    </location>
</feature>
<dbReference type="Gene3D" id="3.40.50.1820">
    <property type="entry name" value="alpha/beta hydrolase"/>
    <property type="match status" value="1"/>
</dbReference>
<dbReference type="SUPFAM" id="SSF53474">
    <property type="entry name" value="alpha/beta-Hydrolases"/>
    <property type="match status" value="1"/>
</dbReference>
<name>A0ABU2NDR8_9PSEU</name>
<dbReference type="PANTHER" id="PTHR43329">
    <property type="entry name" value="EPOXIDE HYDROLASE"/>
    <property type="match status" value="1"/>
</dbReference>
<sequence length="293" mass="31192">MGHETAGIGTAAVERDGLVFDVTTAGPVDGDPVVLLHGFPQSARCWDAVTPALATAGFRTMAPDQRGYSPGARPVGRAAYRTAELVADAVAFVEAALAETGRPRAHVVGHDWGSLVAWALAGSRPELLHTVTGISVPPPGAMSAALHRPRQLLASWYMAAFAVPGLAERAFAVPAGRPWSPGLVRMLVRSGQTRERAERDAARLADPAALTAALTWYRALPLSRRDAFPQATVPALFVWSDRDTALTRDAAEEAARHVDGPFRYAELRGVSHWIPDEAPGALTELLLEHIGAR</sequence>
<gene>
    <name evidence="3" type="ORF">RM445_21425</name>
</gene>
<dbReference type="InterPro" id="IPR029058">
    <property type="entry name" value="AB_hydrolase_fold"/>
</dbReference>
<dbReference type="InterPro" id="IPR000073">
    <property type="entry name" value="AB_hydrolase_1"/>
</dbReference>